<evidence type="ECO:0000256" key="5">
    <source>
        <dbReference type="ARBA" id="ARBA00023010"/>
    </source>
</evidence>
<evidence type="ECO:0000256" key="2">
    <source>
        <dbReference type="ARBA" id="ARBA00022448"/>
    </source>
</evidence>
<keyword evidence="2" id="KW-0813">Transport</keyword>
<evidence type="ECO:0000259" key="7">
    <source>
        <dbReference type="Pfam" id="PF03177"/>
    </source>
</evidence>
<dbReference type="Gene3D" id="1.25.40.700">
    <property type="match status" value="1"/>
</dbReference>
<accession>A0A6S7K3G7</accession>
<dbReference type="PANTHER" id="PTHR13405:SF11">
    <property type="entry name" value="NUCLEAR PORE COMPLEX PROTEIN NUP133"/>
    <property type="match status" value="1"/>
</dbReference>
<reference evidence="8" key="1">
    <citation type="submission" date="2020-04" db="EMBL/GenBank/DDBJ databases">
        <authorList>
            <person name="Alioto T."/>
            <person name="Alioto T."/>
            <person name="Gomez Garrido J."/>
        </authorList>
    </citation>
    <scope>NUCLEOTIDE SEQUENCE</scope>
    <source>
        <strain evidence="8">A484AB</strain>
    </source>
</reference>
<sequence>MNLFNTENFSDFAFKWYMDRGKRSKLMSQPTTQHENLSKFLSSHDHLKWLHDIERQSFYQAFDTLKDLAGKEALYLERKKTLLSLAKLALLASDESDEDETIQILEDITNEQTLITHQETIPVEVLQSVSVDPVEMPPLSPEQLIELYISDVNRDRDESDFKKALDVLHIAYTDETLRDQYEALRLRIWSQAILVDDWANVQADDPILVARNTVFFKTVEIALHEGFDLALYMPSLESFLNCEELKTAGLTENPSFQFLLRAGYEQILRTQSDMDVEI</sequence>
<dbReference type="AlphaFoldDB" id="A0A6S7K3G7"/>
<keyword evidence="3" id="KW-0509">mRNA transport</keyword>
<dbReference type="EMBL" id="CACRXK020024776">
    <property type="protein sequence ID" value="CAB4038947.1"/>
    <property type="molecule type" value="Genomic_DNA"/>
</dbReference>
<evidence type="ECO:0000313" key="8">
    <source>
        <dbReference type="EMBL" id="CAB4038947.1"/>
    </source>
</evidence>
<keyword evidence="5" id="KW-0811">Translocation</keyword>
<name>A0A6S7K3G7_PARCT</name>
<organism evidence="8 9">
    <name type="scientific">Paramuricea clavata</name>
    <name type="common">Red gorgonian</name>
    <name type="synonym">Violescent sea-whip</name>
    <dbReference type="NCBI Taxonomy" id="317549"/>
    <lineage>
        <taxon>Eukaryota</taxon>
        <taxon>Metazoa</taxon>
        <taxon>Cnidaria</taxon>
        <taxon>Anthozoa</taxon>
        <taxon>Octocorallia</taxon>
        <taxon>Malacalcyonacea</taxon>
        <taxon>Plexauridae</taxon>
        <taxon>Paramuricea</taxon>
    </lineage>
</organism>
<dbReference type="InterPro" id="IPR037624">
    <property type="entry name" value="Nup133-like"/>
</dbReference>
<evidence type="ECO:0000256" key="6">
    <source>
        <dbReference type="ARBA" id="ARBA00023242"/>
    </source>
</evidence>
<proteinExistence type="predicted"/>
<evidence type="ECO:0000256" key="3">
    <source>
        <dbReference type="ARBA" id="ARBA00022816"/>
    </source>
</evidence>
<comment type="subcellular location">
    <subcellularLocation>
        <location evidence="1">Nucleus envelope</location>
    </subcellularLocation>
</comment>
<dbReference type="Proteomes" id="UP001152795">
    <property type="component" value="Unassembled WGS sequence"/>
</dbReference>
<comment type="caution">
    <text evidence="8">The sequence shown here is derived from an EMBL/GenBank/DDBJ whole genome shotgun (WGS) entry which is preliminary data.</text>
</comment>
<dbReference type="GO" id="GO:0031080">
    <property type="term" value="C:nuclear pore outer ring"/>
    <property type="evidence" value="ECO:0007669"/>
    <property type="project" value="TreeGrafter"/>
</dbReference>
<keyword evidence="9" id="KW-1185">Reference proteome</keyword>
<keyword evidence="6" id="KW-0539">Nucleus</keyword>
<feature type="domain" description="Nucleoporin Nup133/Nup155-like C-terminal" evidence="7">
    <location>
        <begin position="7"/>
        <end position="133"/>
    </location>
</feature>
<dbReference type="Pfam" id="PF03177">
    <property type="entry name" value="Nucleoporin_C"/>
    <property type="match status" value="1"/>
</dbReference>
<dbReference type="PANTHER" id="PTHR13405">
    <property type="entry name" value="NUCLEAR PORE COMPLEX PROTEIN NUP133"/>
    <property type="match status" value="1"/>
</dbReference>
<protein>
    <submittedName>
        <fullName evidence="8">Nuclear pore complex Nup133-like</fullName>
    </submittedName>
</protein>
<dbReference type="GO" id="GO:0016973">
    <property type="term" value="P:poly(A)+ mRNA export from nucleus"/>
    <property type="evidence" value="ECO:0007669"/>
    <property type="project" value="TreeGrafter"/>
</dbReference>
<dbReference type="GO" id="GO:0017056">
    <property type="term" value="F:structural constituent of nuclear pore"/>
    <property type="evidence" value="ECO:0007669"/>
    <property type="project" value="InterPro"/>
</dbReference>
<gene>
    <name evidence="8" type="ORF">PACLA_8A045122</name>
</gene>
<dbReference type="OrthoDB" id="103454at2759"/>
<evidence type="ECO:0000313" key="9">
    <source>
        <dbReference type="Proteomes" id="UP001152795"/>
    </source>
</evidence>
<keyword evidence="4" id="KW-0653">Protein transport</keyword>
<dbReference type="Gene3D" id="1.20.58.1380">
    <property type="match status" value="1"/>
</dbReference>
<dbReference type="InterPro" id="IPR007187">
    <property type="entry name" value="Nucleoporin_Nup133/Nup155_C"/>
</dbReference>
<evidence type="ECO:0000256" key="4">
    <source>
        <dbReference type="ARBA" id="ARBA00022927"/>
    </source>
</evidence>
<evidence type="ECO:0000256" key="1">
    <source>
        <dbReference type="ARBA" id="ARBA00004259"/>
    </source>
</evidence>
<dbReference type="GO" id="GO:0000972">
    <property type="term" value="P:transcription-dependent tethering of RNA polymerase II gene DNA at nuclear periphery"/>
    <property type="evidence" value="ECO:0007669"/>
    <property type="project" value="TreeGrafter"/>
</dbReference>
<dbReference type="GO" id="GO:0006606">
    <property type="term" value="P:protein import into nucleus"/>
    <property type="evidence" value="ECO:0007669"/>
    <property type="project" value="TreeGrafter"/>
</dbReference>